<organism evidence="2">
    <name type="scientific">Candidatus Moduliflexus flocculans</name>
    <dbReference type="NCBI Taxonomy" id="1499966"/>
    <lineage>
        <taxon>Bacteria</taxon>
        <taxon>Candidatus Moduliflexota</taxon>
        <taxon>Candidatus Moduliflexia</taxon>
        <taxon>Candidatus Moduliflexales</taxon>
        <taxon>Candidatus Moduliflexaceae</taxon>
    </lineage>
</organism>
<dbReference type="HOGENOM" id="CLU_320216_0_0_0"/>
<dbReference type="PANTHER" id="PTHR43081:SF1">
    <property type="entry name" value="ADENYLATE CYCLASE, TERMINAL-DIFFERENTIATION SPECIFIC"/>
    <property type="match status" value="1"/>
</dbReference>
<evidence type="ECO:0000259" key="1">
    <source>
        <dbReference type="PROSITE" id="PS50125"/>
    </source>
</evidence>
<dbReference type="InterPro" id="IPR001054">
    <property type="entry name" value="A/G_cyclase"/>
</dbReference>
<name>A0A0S6W397_9BACT</name>
<dbReference type="InterPro" id="IPR050697">
    <property type="entry name" value="Adenylyl/Guanylyl_Cyclase_3/4"/>
</dbReference>
<dbReference type="Pfam" id="PF00211">
    <property type="entry name" value="Guanylate_cyc"/>
    <property type="match status" value="1"/>
</dbReference>
<dbReference type="GO" id="GO:0035556">
    <property type="term" value="P:intracellular signal transduction"/>
    <property type="evidence" value="ECO:0007669"/>
    <property type="project" value="InterPro"/>
</dbReference>
<dbReference type="PROSITE" id="PS50125">
    <property type="entry name" value="GUANYLATE_CYCLASE_2"/>
    <property type="match status" value="1"/>
</dbReference>
<proteinExistence type="predicted"/>
<dbReference type="GO" id="GO:0009190">
    <property type="term" value="P:cyclic nucleotide biosynthetic process"/>
    <property type="evidence" value="ECO:0007669"/>
    <property type="project" value="InterPro"/>
</dbReference>
<dbReference type="PANTHER" id="PTHR43081">
    <property type="entry name" value="ADENYLATE CYCLASE, TERMINAL-DIFFERENTIATION SPECIFIC-RELATED"/>
    <property type="match status" value="1"/>
</dbReference>
<dbReference type="EMBL" id="DF820459">
    <property type="protein sequence ID" value="GAK52882.1"/>
    <property type="molecule type" value="Genomic_DNA"/>
</dbReference>
<keyword evidence="3" id="KW-1185">Reference proteome</keyword>
<gene>
    <name evidence="2" type="ORF">U14_04139</name>
</gene>
<dbReference type="SUPFAM" id="SSF55073">
    <property type="entry name" value="Nucleotide cyclase"/>
    <property type="match status" value="1"/>
</dbReference>
<protein>
    <submittedName>
        <fullName evidence="2">Adenylate/guanylate cyclase</fullName>
    </submittedName>
</protein>
<dbReference type="CDD" id="cd07302">
    <property type="entry name" value="CHD"/>
    <property type="match status" value="1"/>
</dbReference>
<dbReference type="STRING" id="1499966.U14_04139"/>
<feature type="domain" description="Guanylate cyclase" evidence="1">
    <location>
        <begin position="365"/>
        <end position="497"/>
    </location>
</feature>
<dbReference type="InterPro" id="IPR029787">
    <property type="entry name" value="Nucleotide_cyclase"/>
</dbReference>
<evidence type="ECO:0000313" key="3">
    <source>
        <dbReference type="Proteomes" id="UP000030700"/>
    </source>
</evidence>
<dbReference type="SMART" id="SM00044">
    <property type="entry name" value="CYCc"/>
    <property type="match status" value="1"/>
</dbReference>
<reference evidence="2" key="1">
    <citation type="journal article" date="2015" name="PeerJ">
        <title>First genomic representation of candidate bacterial phylum KSB3 points to enhanced environmental sensing as a trigger of wastewater bulking.</title>
        <authorList>
            <person name="Sekiguchi Y."/>
            <person name="Ohashi A."/>
            <person name="Parks D.H."/>
            <person name="Yamauchi T."/>
            <person name="Tyson G.W."/>
            <person name="Hugenholtz P."/>
        </authorList>
    </citation>
    <scope>NUCLEOTIDE SEQUENCE [LARGE SCALE GENOMIC DNA]</scope>
</reference>
<evidence type="ECO:0000313" key="2">
    <source>
        <dbReference type="EMBL" id="GAK52882.1"/>
    </source>
</evidence>
<dbReference type="Proteomes" id="UP000030700">
    <property type="component" value="Unassembled WGS sequence"/>
</dbReference>
<dbReference type="Gene3D" id="3.30.70.1230">
    <property type="entry name" value="Nucleotide cyclase"/>
    <property type="match status" value="1"/>
</dbReference>
<sequence length="906" mass="102314">MLTHFEQARTTAEAHEQLQALMRELLTHIAPERLHSATQSVFDANALADFSYADLQHHPHPVWILSEICRLLFKIADVKALQQALAVTHILYAFKCSHNESWRVAALYRGIAQIGLHIIDLGIKNVVSGLQSQEEFALTPIDEVLGLWALTSAAIANRNLRLAATFARQWQETASVHGFSQECVRATFARHLFGLICGEYAAPSDQIEAFKEIVPPEWRSAAGFLVEWARRIEEGRRIEPRNIDEPHPLFLGVEWRPAAQSEARRETDAPHLSDDFGLLCDIRRAFCHPNAIDELTPEMIERYADCLARWELPRPLYDFETILKHKAAIKNFQYVMSRLLGKQVLETVTNKRPIDPEVVTQNEAIILVMDVRKFSTLSEGCSPEEIFDLLNPIFKIMHEELEQEGGTILEFVGDCIIVVFNTFHGQQTQILEILKATMRALFRLHAHNALTVQAGLPEIRIGVGINQGPVGIGYLGGLARCHLTVLGNTINLAARIESSSKDLPGDVIVAETCFGSDAPDIWIAPDGINFSMRDVGCHAMRNIAQPVHLFALSPLLRSWVDFVPMGFVAAPERGVVYLDTGNARQPGIIDHHFGGHDMHSACELLLRQPDLLLEHLRGIPLSQIEFRLHTQPDFDCAATLYAAYELLGKRPRHELLQILAAYDDLIDQGRISSPGWLSDSLIGVFIAHQRRVADMSGGRASDWRLLEAGLRVIDAALHLLEATPTGDLARIFESRPAWFPEERRMIQEDRRRYDEDIALRSHVYFAHVNGISMPVEGLWLDHPQSVFYKLWVKTALNERGEERFCFMALDLSSTEKNRFIIRVDPDSGTDLNGLGPLLEQHETRKRQELGKNRPIEPIRYPADNSDPWYFGQGHEYTILDAPWEGTVLTAAEVQHIHEEWQHKGNA</sequence>
<dbReference type="AlphaFoldDB" id="A0A0S6W397"/>
<dbReference type="GO" id="GO:0004016">
    <property type="term" value="F:adenylate cyclase activity"/>
    <property type="evidence" value="ECO:0007669"/>
    <property type="project" value="UniProtKB-ARBA"/>
</dbReference>
<accession>A0A0S6W397</accession>